<comment type="caution">
    <text evidence="2">The sequence shown here is derived from an EMBL/GenBank/DDBJ whole genome shotgun (WGS) entry which is preliminary data.</text>
</comment>
<name>A0A5J9TTW3_9POAL</name>
<reference evidence="2 3" key="1">
    <citation type="journal article" date="2019" name="Sci. Rep.">
        <title>A high-quality genome of Eragrostis curvula grass provides insights into Poaceae evolution and supports new strategies to enhance forage quality.</title>
        <authorList>
            <person name="Carballo J."/>
            <person name="Santos B.A.C.M."/>
            <person name="Zappacosta D."/>
            <person name="Garbus I."/>
            <person name="Selva J.P."/>
            <person name="Gallo C.A."/>
            <person name="Diaz A."/>
            <person name="Albertini E."/>
            <person name="Caccamo M."/>
            <person name="Echenique V."/>
        </authorList>
    </citation>
    <scope>NUCLEOTIDE SEQUENCE [LARGE SCALE GENOMIC DNA]</scope>
    <source>
        <strain evidence="3">cv. Victoria</strain>
        <tissue evidence="2">Leaf</tissue>
    </source>
</reference>
<keyword evidence="3" id="KW-1185">Reference proteome</keyword>
<dbReference type="EMBL" id="RWGY01000031">
    <property type="protein sequence ID" value="TVU14794.1"/>
    <property type="molecule type" value="Genomic_DNA"/>
</dbReference>
<evidence type="ECO:0000256" key="1">
    <source>
        <dbReference type="SAM" id="MobiDB-lite"/>
    </source>
</evidence>
<protein>
    <submittedName>
        <fullName evidence="2">Uncharacterized protein</fullName>
    </submittedName>
</protein>
<evidence type="ECO:0000313" key="2">
    <source>
        <dbReference type="EMBL" id="TVU14794.1"/>
    </source>
</evidence>
<feature type="region of interest" description="Disordered" evidence="1">
    <location>
        <begin position="49"/>
        <end position="69"/>
    </location>
</feature>
<evidence type="ECO:0000313" key="3">
    <source>
        <dbReference type="Proteomes" id="UP000324897"/>
    </source>
</evidence>
<accession>A0A5J9TTW3</accession>
<proteinExistence type="predicted"/>
<dbReference type="Proteomes" id="UP000324897">
    <property type="component" value="Unassembled WGS sequence"/>
</dbReference>
<sequence>MRVLLVRRHRTVVDRDRGAAARHRADLRGCVASCACAVRGGGKTAPFGLARGRTASSGEQQGRESGAGRGLALADVVAHSRWRAHHHPSPQVGIASRGGTAAPASRLVAVSGRRRRRRGLQQVNQVCSPCMQGSTVEGNEVLTKGNMEKFLFQRTMVFPLLDSKNKARTSFPVEAIRYQETFTFA</sequence>
<feature type="non-terminal residue" evidence="2">
    <location>
        <position position="1"/>
    </location>
</feature>
<dbReference type="Gramene" id="TVU14794">
    <property type="protein sequence ID" value="TVU14794"/>
    <property type="gene ID" value="EJB05_38287"/>
</dbReference>
<organism evidence="2 3">
    <name type="scientific">Eragrostis curvula</name>
    <name type="common">weeping love grass</name>
    <dbReference type="NCBI Taxonomy" id="38414"/>
    <lineage>
        <taxon>Eukaryota</taxon>
        <taxon>Viridiplantae</taxon>
        <taxon>Streptophyta</taxon>
        <taxon>Embryophyta</taxon>
        <taxon>Tracheophyta</taxon>
        <taxon>Spermatophyta</taxon>
        <taxon>Magnoliopsida</taxon>
        <taxon>Liliopsida</taxon>
        <taxon>Poales</taxon>
        <taxon>Poaceae</taxon>
        <taxon>PACMAD clade</taxon>
        <taxon>Chloridoideae</taxon>
        <taxon>Eragrostideae</taxon>
        <taxon>Eragrostidinae</taxon>
        <taxon>Eragrostis</taxon>
    </lineage>
</organism>
<gene>
    <name evidence="2" type="ORF">EJB05_38287</name>
</gene>
<dbReference type="AlphaFoldDB" id="A0A5J9TTW3"/>